<reference evidence="4" key="1">
    <citation type="submission" date="2023-10" db="EMBL/GenBank/DDBJ databases">
        <title>Characterization and genome sequence of Mycobacterium intracellulare ABSURDO, a novel pathogenic isolate with three colony morphotypes that vary in growth and acid-fastness.</title>
        <authorList>
            <person name="Jude B.A."/>
            <person name="Robinson R.T."/>
        </authorList>
    </citation>
    <scope>NUCLEOTIDE SEQUENCE</scope>
    <source>
        <strain evidence="4">ABSURDO Component B</strain>
    </source>
</reference>
<dbReference type="InterPro" id="IPR013785">
    <property type="entry name" value="Aldolase_TIM"/>
</dbReference>
<accession>A0AAE4RFM8</accession>
<dbReference type="EMBL" id="JAWLLD010000007">
    <property type="protein sequence ID" value="MDV7012247.1"/>
    <property type="molecule type" value="Genomic_DNA"/>
</dbReference>
<evidence type="ECO:0000313" key="5">
    <source>
        <dbReference type="Proteomes" id="UP001187143"/>
    </source>
</evidence>
<evidence type="ECO:0000256" key="3">
    <source>
        <dbReference type="ARBA" id="ARBA00023002"/>
    </source>
</evidence>
<protein>
    <submittedName>
        <fullName evidence="4">Nitronate monooxygenase</fullName>
    </submittedName>
</protein>
<dbReference type="Proteomes" id="UP001187143">
    <property type="component" value="Unassembled WGS sequence"/>
</dbReference>
<organism evidence="4 5">
    <name type="scientific">Mycobacterium intracellulare</name>
    <dbReference type="NCBI Taxonomy" id="1767"/>
    <lineage>
        <taxon>Bacteria</taxon>
        <taxon>Bacillati</taxon>
        <taxon>Actinomycetota</taxon>
        <taxon>Actinomycetes</taxon>
        <taxon>Mycobacteriales</taxon>
        <taxon>Mycobacteriaceae</taxon>
        <taxon>Mycobacterium</taxon>
        <taxon>Mycobacterium avium complex (MAC)</taxon>
    </lineage>
</organism>
<dbReference type="Gene3D" id="3.20.20.70">
    <property type="entry name" value="Aldolase class I"/>
    <property type="match status" value="1"/>
</dbReference>
<dbReference type="GO" id="GO:0018580">
    <property type="term" value="F:nitronate monooxygenase activity"/>
    <property type="evidence" value="ECO:0007669"/>
    <property type="project" value="InterPro"/>
</dbReference>
<proteinExistence type="predicted"/>
<evidence type="ECO:0000313" key="4">
    <source>
        <dbReference type="EMBL" id="MDV7012247.1"/>
    </source>
</evidence>
<gene>
    <name evidence="4" type="ORF">R4F53_08055</name>
</gene>
<keyword evidence="3" id="KW-0560">Oxidoreductase</keyword>
<keyword evidence="1" id="KW-0285">Flavoprotein</keyword>
<evidence type="ECO:0000256" key="1">
    <source>
        <dbReference type="ARBA" id="ARBA00022630"/>
    </source>
</evidence>
<sequence length="414" mass="42909">MGSRTPRRPGCPPRTNCASSAKRSIRSRCATERYADGYSASSSLFPIAPLRLSLAVGMTRLRTPLTELVGVEHPVVQTGMGWVAGARLVSATANAGGLGILASATMTLDELATAIAKVKAATDKPFGVNIRADAADAGDRVDLMIREGVKVASFALAPKQELIARLKEAGAVVIPSIGAAKHARKVAGWGADAMIVQGGEGGGHTGPVATTLLLPSVLDAVRGTGIPVIAAGGFFDGRGLAAALSYGAAGVAMGTRFLLTSDSTVPDAVKRRYLEAALDGTVVTTRVDGMPHRVLRTGLVEKLENGSPVRGLTAAVRNAAKFKHMSRMTWRSMISDGLAMRHGKELTWSQVVMAANTPMLLKAGLVDGNTEAGVLASGQVAGILEDLPSCAELIDSIVRDAIEHLRAASALVHE</sequence>
<dbReference type="InterPro" id="IPR004136">
    <property type="entry name" value="NMO"/>
</dbReference>
<dbReference type="CDD" id="cd04730">
    <property type="entry name" value="NPD_like"/>
    <property type="match status" value="1"/>
</dbReference>
<dbReference type="Pfam" id="PF03060">
    <property type="entry name" value="NMO"/>
    <property type="match status" value="1"/>
</dbReference>
<name>A0AAE4RFM8_MYCIT</name>
<evidence type="ECO:0000256" key="2">
    <source>
        <dbReference type="ARBA" id="ARBA00022643"/>
    </source>
</evidence>
<comment type="caution">
    <text evidence="4">The sequence shown here is derived from an EMBL/GenBank/DDBJ whole genome shotgun (WGS) entry which is preliminary data.</text>
</comment>
<dbReference type="SUPFAM" id="SSF51412">
    <property type="entry name" value="Inosine monophosphate dehydrogenase (IMPDH)"/>
    <property type="match status" value="1"/>
</dbReference>
<dbReference type="PANTHER" id="PTHR32332">
    <property type="entry name" value="2-NITROPROPANE DIOXYGENASE"/>
    <property type="match status" value="1"/>
</dbReference>
<keyword evidence="2" id="KW-0288">FMN</keyword>
<dbReference type="PANTHER" id="PTHR32332:SF20">
    <property type="entry name" value="2-NITROPROPANE DIOXYGENASE-LIKE PROTEIN"/>
    <property type="match status" value="1"/>
</dbReference>
<dbReference type="AlphaFoldDB" id="A0AAE4RFM8"/>
<keyword evidence="4" id="KW-0503">Monooxygenase</keyword>